<dbReference type="GO" id="GO:0016746">
    <property type="term" value="F:acyltransferase activity"/>
    <property type="evidence" value="ECO:0007669"/>
    <property type="project" value="UniProtKB-KW"/>
</dbReference>
<dbReference type="OrthoDB" id="6333174at2759"/>
<evidence type="ECO:0000259" key="4">
    <source>
        <dbReference type="Pfam" id="PF16911"/>
    </source>
</evidence>
<dbReference type="SUPFAM" id="SSF52777">
    <property type="entry name" value="CoA-dependent acyltransferases"/>
    <property type="match status" value="2"/>
</dbReference>
<dbReference type="InterPro" id="IPR023213">
    <property type="entry name" value="CAT-like_dom_sf"/>
</dbReference>
<sequence>MPPGTTKLVYEVLEAGVKPLAGLAVPVVPPCPAPLAQAKEALKPPPPRPPPQDTSAPEPQPTPQDDSRAHASSWLHDAPHSPFDLHGSIFDVGRDARSEGTVARSMHSGGAWLRALSKMEVLMAVGGYFGSLNTPLMEAYYRTLEAPYDMSRGPLWRACLVPEGRGVGGEHRAVLVLAVHHCLNDAYTNTVLCREVLEVLNAALQGQRHLPPIRPLAPPLADQLLGPRELLAALAFTVYKFLTPTLGRFNRKVYFKGAVPRPSARHARTARTRVLHAELTEEATTQLRRRCREAGVTVHALVSAATQVAILQTAGAFGRAAPDEALVRVFNCVNLRRYFREEDREALGCFISIEEEEGRVTLQDSASGDALWALARRGHTALKASLEEERRPLCTLAAFIPVSLLIPVNCLLTRLGLLNLNDNHVITTNMGDMRPLLHPGPGPVSPTHLLRCVSDAYTGHPYTLVLHTFAGRFSLALEYYSTKTTPAVARAFFTALTNLMLDLAATGAPAPHGGPHRAAALHHDKFCPEADDPDHDPDLDHHHHHHKAH</sequence>
<organism evidence="5 6">
    <name type="scientific">Portunus trituberculatus</name>
    <name type="common">Swimming crab</name>
    <name type="synonym">Neptunus trituberculatus</name>
    <dbReference type="NCBI Taxonomy" id="210409"/>
    <lineage>
        <taxon>Eukaryota</taxon>
        <taxon>Metazoa</taxon>
        <taxon>Ecdysozoa</taxon>
        <taxon>Arthropoda</taxon>
        <taxon>Crustacea</taxon>
        <taxon>Multicrustacea</taxon>
        <taxon>Malacostraca</taxon>
        <taxon>Eumalacostraca</taxon>
        <taxon>Eucarida</taxon>
        <taxon>Decapoda</taxon>
        <taxon>Pleocyemata</taxon>
        <taxon>Brachyura</taxon>
        <taxon>Eubrachyura</taxon>
        <taxon>Portunoidea</taxon>
        <taxon>Portunidae</taxon>
        <taxon>Portuninae</taxon>
        <taxon>Portunus</taxon>
    </lineage>
</organism>
<dbReference type="Gene3D" id="3.30.559.10">
    <property type="entry name" value="Chloramphenicol acetyltransferase-like domain"/>
    <property type="match status" value="1"/>
</dbReference>
<feature type="domain" description="Phthiocerol/phthiodiolone dimycocerosyl transferase C-terminal" evidence="4">
    <location>
        <begin position="271"/>
        <end position="337"/>
    </location>
</feature>
<keyword evidence="2" id="KW-0012">Acyltransferase</keyword>
<accession>A0A5B7HMG9</accession>
<dbReference type="EMBL" id="VSRR010031092">
    <property type="protein sequence ID" value="MPC70417.1"/>
    <property type="molecule type" value="Genomic_DNA"/>
</dbReference>
<dbReference type="PANTHER" id="PTHR28037:SF1">
    <property type="entry name" value="ALCOHOL O-ACETYLTRANSFERASE 1-RELATED"/>
    <property type="match status" value="1"/>
</dbReference>
<dbReference type="PANTHER" id="PTHR28037">
    <property type="entry name" value="ALCOHOL O-ACETYLTRANSFERASE 1-RELATED"/>
    <property type="match status" value="1"/>
</dbReference>
<protein>
    <recommendedName>
        <fullName evidence="4">Phthiocerol/phthiodiolone dimycocerosyl transferase C-terminal domain-containing protein</fullName>
    </recommendedName>
</protein>
<comment type="caution">
    <text evidence="5">The sequence shown here is derived from an EMBL/GenBank/DDBJ whole genome shotgun (WGS) entry which is preliminary data.</text>
</comment>
<dbReference type="InterPro" id="IPR052058">
    <property type="entry name" value="Alcohol_O-acetyltransferase"/>
</dbReference>
<evidence type="ECO:0000256" key="1">
    <source>
        <dbReference type="ARBA" id="ARBA00022679"/>
    </source>
</evidence>
<keyword evidence="1" id="KW-0808">Transferase</keyword>
<evidence type="ECO:0000256" key="2">
    <source>
        <dbReference type="ARBA" id="ARBA00023315"/>
    </source>
</evidence>
<dbReference type="AlphaFoldDB" id="A0A5B7HMG9"/>
<proteinExistence type="predicted"/>
<evidence type="ECO:0000256" key="3">
    <source>
        <dbReference type="SAM" id="MobiDB-lite"/>
    </source>
</evidence>
<feature type="compositionally biased region" description="Pro residues" evidence="3">
    <location>
        <begin position="43"/>
        <end position="62"/>
    </location>
</feature>
<feature type="region of interest" description="Disordered" evidence="3">
    <location>
        <begin position="30"/>
        <end position="77"/>
    </location>
</feature>
<dbReference type="Gene3D" id="3.30.559.30">
    <property type="entry name" value="Nonribosomal peptide synthetase, condensation domain"/>
    <property type="match status" value="1"/>
</dbReference>
<dbReference type="InterPro" id="IPR031641">
    <property type="entry name" value="PapA_C"/>
</dbReference>
<reference evidence="5 6" key="1">
    <citation type="submission" date="2019-05" db="EMBL/GenBank/DDBJ databases">
        <title>Another draft genome of Portunus trituberculatus and its Hox gene families provides insights of decapod evolution.</title>
        <authorList>
            <person name="Jeong J.-H."/>
            <person name="Song I."/>
            <person name="Kim S."/>
            <person name="Choi T."/>
            <person name="Kim D."/>
            <person name="Ryu S."/>
            <person name="Kim W."/>
        </authorList>
    </citation>
    <scope>NUCLEOTIDE SEQUENCE [LARGE SCALE GENOMIC DNA]</scope>
    <source>
        <tissue evidence="5">Muscle</tissue>
    </source>
</reference>
<dbReference type="Proteomes" id="UP000324222">
    <property type="component" value="Unassembled WGS sequence"/>
</dbReference>
<gene>
    <name evidence="5" type="ORF">E2C01_064666</name>
</gene>
<evidence type="ECO:0000313" key="5">
    <source>
        <dbReference type="EMBL" id="MPC70417.1"/>
    </source>
</evidence>
<keyword evidence="6" id="KW-1185">Reference proteome</keyword>
<feature type="region of interest" description="Disordered" evidence="3">
    <location>
        <begin position="526"/>
        <end position="549"/>
    </location>
</feature>
<dbReference type="Pfam" id="PF16911">
    <property type="entry name" value="PapA_C"/>
    <property type="match status" value="1"/>
</dbReference>
<evidence type="ECO:0000313" key="6">
    <source>
        <dbReference type="Proteomes" id="UP000324222"/>
    </source>
</evidence>
<name>A0A5B7HMG9_PORTR</name>